<protein>
    <submittedName>
        <fullName evidence="1">Alpha/beta hydrolase</fullName>
    </submittedName>
</protein>
<evidence type="ECO:0000313" key="1">
    <source>
        <dbReference type="EMBL" id="NJP45611.1"/>
    </source>
</evidence>
<keyword evidence="1" id="KW-0378">Hydrolase</keyword>
<comment type="caution">
    <text evidence="1">The sequence shown here is derived from an EMBL/GenBank/DDBJ whole genome shotgun (WGS) entry which is preliminary data.</text>
</comment>
<organism evidence="1 2">
    <name type="scientific">Actinacidiphila epipremni</name>
    <dbReference type="NCBI Taxonomy" id="2053013"/>
    <lineage>
        <taxon>Bacteria</taxon>
        <taxon>Bacillati</taxon>
        <taxon>Actinomycetota</taxon>
        <taxon>Actinomycetes</taxon>
        <taxon>Kitasatosporales</taxon>
        <taxon>Streptomycetaceae</taxon>
        <taxon>Actinacidiphila</taxon>
    </lineage>
</organism>
<evidence type="ECO:0000313" key="2">
    <source>
        <dbReference type="Proteomes" id="UP000734511"/>
    </source>
</evidence>
<gene>
    <name evidence="1" type="ORF">HCN08_19705</name>
</gene>
<proteinExistence type="predicted"/>
<keyword evidence="2" id="KW-1185">Reference proteome</keyword>
<dbReference type="PANTHER" id="PTHR12277">
    <property type="entry name" value="ALPHA/BETA HYDROLASE DOMAIN-CONTAINING PROTEIN"/>
    <property type="match status" value="1"/>
</dbReference>
<dbReference type="EMBL" id="JAATEJ010000016">
    <property type="protein sequence ID" value="NJP45611.1"/>
    <property type="molecule type" value="Genomic_DNA"/>
</dbReference>
<dbReference type="RefSeq" id="WP_167984474.1">
    <property type="nucleotide sequence ID" value="NZ_JAATEJ010000016.1"/>
</dbReference>
<dbReference type="SUPFAM" id="SSF53474">
    <property type="entry name" value="alpha/beta-Hydrolases"/>
    <property type="match status" value="1"/>
</dbReference>
<accession>A0ABX0ZSL8</accession>
<dbReference type="Gene3D" id="3.40.50.1820">
    <property type="entry name" value="alpha/beta hydrolase"/>
    <property type="match status" value="1"/>
</dbReference>
<dbReference type="InterPro" id="IPR029058">
    <property type="entry name" value="AB_hydrolase_fold"/>
</dbReference>
<dbReference type="PANTHER" id="PTHR12277:SF79">
    <property type="entry name" value="XAA-PRO DIPEPTIDYL-PEPTIDASE-RELATED"/>
    <property type="match status" value="1"/>
</dbReference>
<name>A0ABX0ZSL8_9ACTN</name>
<reference evidence="1 2" key="1">
    <citation type="submission" date="2020-03" db="EMBL/GenBank/DDBJ databases">
        <title>WGS of actinomycetes isolated from Thailand.</title>
        <authorList>
            <person name="Thawai C."/>
        </authorList>
    </citation>
    <scope>NUCLEOTIDE SEQUENCE [LARGE SCALE GENOMIC DNA]</scope>
    <source>
        <strain evidence="1 2">PRB2-1</strain>
    </source>
</reference>
<dbReference type="Proteomes" id="UP000734511">
    <property type="component" value="Unassembled WGS sequence"/>
</dbReference>
<dbReference type="GO" id="GO:0016787">
    <property type="term" value="F:hydrolase activity"/>
    <property type="evidence" value="ECO:0007669"/>
    <property type="project" value="UniProtKB-KW"/>
</dbReference>
<sequence length="372" mass="39582">MRLRTAVATATTVLGAGTAALVVAGRYGSRFALRRGGAGNGEGAVTVHTVTEDRVTLTRTPASVRRGVYGLTGRGGLHAVTGDVVDGAAYTVTRKLLAVPHGSLDAGTPVHFTPQVHRGNPHVALGLEYTEVDVPGELGPLPGWYLPGARTTWVITVHGLDATREHALNVLPALHKHRLTQLVLGYRGDPGAPPPPDGISHLGRTEWRDVDAAMRYAVEYGARRIVLYGWSVGATMALHAHRLSGVRDRVVGLVLDSPVLDWRSTVAAAAHRHGMPAPLTPLAIRAAEGRTNVPGRQADTAPADPAPPTVPTVVFHGPDDTLAPWAASRALADRHPDRIVLHTVRGAEHGAMWNADPEAYEESLRRFLTPLM</sequence>